<dbReference type="EMBL" id="LAZR01037998">
    <property type="protein sequence ID" value="KKL20698.1"/>
    <property type="molecule type" value="Genomic_DNA"/>
</dbReference>
<name>A0A0F9E9L1_9ZZZZ</name>
<reference evidence="1" key="1">
    <citation type="journal article" date="2015" name="Nature">
        <title>Complex archaea that bridge the gap between prokaryotes and eukaryotes.</title>
        <authorList>
            <person name="Spang A."/>
            <person name="Saw J.H."/>
            <person name="Jorgensen S.L."/>
            <person name="Zaremba-Niedzwiedzka K."/>
            <person name="Martijn J."/>
            <person name="Lind A.E."/>
            <person name="van Eijk R."/>
            <person name="Schleper C."/>
            <person name="Guy L."/>
            <person name="Ettema T.J."/>
        </authorList>
    </citation>
    <scope>NUCLEOTIDE SEQUENCE</scope>
</reference>
<accession>A0A0F9E9L1</accession>
<organism evidence="1">
    <name type="scientific">marine sediment metagenome</name>
    <dbReference type="NCBI Taxonomy" id="412755"/>
    <lineage>
        <taxon>unclassified sequences</taxon>
        <taxon>metagenomes</taxon>
        <taxon>ecological metagenomes</taxon>
    </lineage>
</organism>
<comment type="caution">
    <text evidence="1">The sequence shown here is derived from an EMBL/GenBank/DDBJ whole genome shotgun (WGS) entry which is preliminary data.</text>
</comment>
<dbReference type="InterPro" id="IPR028994">
    <property type="entry name" value="Integrin_alpha_N"/>
</dbReference>
<dbReference type="AlphaFoldDB" id="A0A0F9E9L1"/>
<feature type="non-terminal residue" evidence="1">
    <location>
        <position position="233"/>
    </location>
</feature>
<sequence>MYNKKGLWTLFLGLVSWSGIASSVTPTNNIWQDSNGDLYYQQPVKQVTTIDEAPVSIRLFESMPYVRIIETAEGYQLVPMSKSEFMKLSNELDVVGKRLRSDFDGDGIPDILIQTNLGHELLVSNKTVKPFKIGIDIRSFGNEIEVRDVNYDFRADIVNKDTQEVYYAQAAGLTHAINTNDYVGTIAAESNVTPSGEFTYNIPITLGEATGGLKPSVSLSYSSTPRNGHVGVG</sequence>
<gene>
    <name evidence="1" type="ORF">LCGC14_2452850</name>
</gene>
<proteinExistence type="predicted"/>
<protein>
    <recommendedName>
        <fullName evidence="2">VCBS repeat-containing protein</fullName>
    </recommendedName>
</protein>
<evidence type="ECO:0000313" key="1">
    <source>
        <dbReference type="EMBL" id="KKL20698.1"/>
    </source>
</evidence>
<evidence type="ECO:0008006" key="2">
    <source>
        <dbReference type="Google" id="ProtNLM"/>
    </source>
</evidence>
<dbReference type="SUPFAM" id="SSF69318">
    <property type="entry name" value="Integrin alpha N-terminal domain"/>
    <property type="match status" value="1"/>
</dbReference>